<dbReference type="RefSeq" id="WP_088772147.1">
    <property type="nucleotide sequence ID" value="NZ_CP022132.1"/>
</dbReference>
<sequence length="232" mass="27096">MNIPESIKNKMQSFTHAIRYGNSTDEKIEMYREFIVGNVSSVLENTFPYFNTHASQKLKDKIIKVFLEDNVAFEPAFHQIATEILKSSREIEMDKELYKLIEFEWLLFSIEISEFEVSENTEITKAVGFKNIRKVKANPTLTFISLPFDINSLNEEISVDQKILYALYLNVNHKTSHQRLSPLESAILSSVLEDDVSIFNSEDFKQINNEYKEHLMNRLVFWHNQNMVTLSV</sequence>
<dbReference type="InterPro" id="IPR018640">
    <property type="entry name" value="DUF2063"/>
</dbReference>
<dbReference type="InterPro" id="IPR044922">
    <property type="entry name" value="DUF2063_N_sf"/>
</dbReference>
<dbReference type="Pfam" id="PF09836">
    <property type="entry name" value="DUF2063"/>
    <property type="match status" value="1"/>
</dbReference>
<reference evidence="2 3" key="1">
    <citation type="submission" date="2017-06" db="EMBL/GenBank/DDBJ databases">
        <title>Complete genome of Francisella halioticida.</title>
        <authorList>
            <person name="Sjodin A."/>
        </authorList>
    </citation>
    <scope>NUCLEOTIDE SEQUENCE [LARGE SCALE GENOMIC DNA]</scope>
    <source>
        <strain evidence="2 3">DSM 23729</strain>
    </source>
</reference>
<protein>
    <submittedName>
        <fullName evidence="2">DUF2063 domain-containing protein</fullName>
    </submittedName>
</protein>
<name>A0ABM6LYM9_9GAMM</name>
<accession>A0ABM6LYM9</accession>
<feature type="domain" description="Putative DNA-binding" evidence="1">
    <location>
        <begin position="12"/>
        <end position="84"/>
    </location>
</feature>
<keyword evidence="3" id="KW-1185">Reference proteome</keyword>
<gene>
    <name evidence="2" type="ORF">CDV26_03745</name>
</gene>
<evidence type="ECO:0000313" key="3">
    <source>
        <dbReference type="Proteomes" id="UP000249910"/>
    </source>
</evidence>
<dbReference type="EMBL" id="CP022132">
    <property type="protein sequence ID" value="ASG67621.1"/>
    <property type="molecule type" value="Genomic_DNA"/>
</dbReference>
<organism evidence="2 3">
    <name type="scientific">Francisella halioticida</name>
    <dbReference type="NCBI Taxonomy" id="549298"/>
    <lineage>
        <taxon>Bacteria</taxon>
        <taxon>Pseudomonadati</taxon>
        <taxon>Pseudomonadota</taxon>
        <taxon>Gammaproteobacteria</taxon>
        <taxon>Thiotrichales</taxon>
        <taxon>Francisellaceae</taxon>
        <taxon>Francisella</taxon>
    </lineage>
</organism>
<evidence type="ECO:0000313" key="2">
    <source>
        <dbReference type="EMBL" id="ASG67621.1"/>
    </source>
</evidence>
<proteinExistence type="predicted"/>
<evidence type="ECO:0000259" key="1">
    <source>
        <dbReference type="Pfam" id="PF09836"/>
    </source>
</evidence>
<dbReference type="Proteomes" id="UP000249910">
    <property type="component" value="Chromosome"/>
</dbReference>
<dbReference type="Gene3D" id="1.10.150.690">
    <property type="entry name" value="DUF2063"/>
    <property type="match status" value="1"/>
</dbReference>